<reference evidence="1 2" key="1">
    <citation type="submission" date="2018-06" db="EMBL/GenBank/DDBJ databases">
        <authorList>
            <consortium name="Pathogen Informatics"/>
            <person name="Doyle S."/>
        </authorList>
    </citation>
    <scope>NUCLEOTIDE SEQUENCE [LARGE SCALE GENOMIC DNA]</scope>
    <source>
        <strain evidence="1 2">NCTC7688</strain>
    </source>
</reference>
<name>A0A380HJX0_STASA</name>
<accession>A0A380HJX0</accession>
<evidence type="ECO:0000313" key="1">
    <source>
        <dbReference type="EMBL" id="SUM81737.1"/>
    </source>
</evidence>
<proteinExistence type="predicted"/>
<dbReference type="PANTHER" id="PTHR43300:SF11">
    <property type="entry name" value="ACETYLTRANSFERASE RV3034C-RELATED"/>
    <property type="match status" value="1"/>
</dbReference>
<keyword evidence="1" id="KW-0808">Transferase</keyword>
<dbReference type="EC" id="2.3.1.-" evidence="1"/>
<dbReference type="Pfam" id="PF14602">
    <property type="entry name" value="Hexapep_2"/>
    <property type="match status" value="1"/>
</dbReference>
<keyword evidence="1" id="KW-0012">Acyltransferase</keyword>
<dbReference type="EMBL" id="UHED01000001">
    <property type="protein sequence ID" value="SUM81737.1"/>
    <property type="molecule type" value="Genomic_DNA"/>
</dbReference>
<gene>
    <name evidence="1" type="primary">vatD</name>
    <name evidence="1" type="ORF">NCTC7688_00230</name>
</gene>
<organism evidence="1 2">
    <name type="scientific">Staphylococcus saprophyticus</name>
    <dbReference type="NCBI Taxonomy" id="29385"/>
    <lineage>
        <taxon>Bacteria</taxon>
        <taxon>Bacillati</taxon>
        <taxon>Bacillota</taxon>
        <taxon>Bacilli</taxon>
        <taxon>Bacillales</taxon>
        <taxon>Staphylococcaceae</taxon>
        <taxon>Staphylococcus</taxon>
    </lineage>
</organism>
<dbReference type="SUPFAM" id="SSF51161">
    <property type="entry name" value="Trimeric LpxA-like enzymes"/>
    <property type="match status" value="1"/>
</dbReference>
<sequence length="281" mass="31190">MSTEIKGITFFTDNLVDTSSHACNTFNVNPTYKELFFDNNVYTMSSAQGKFRLSNNHPLKVANYAQIEQYAIFFVGNVFHTMGAFSSTNSQLPANTIVGRYSSIAAQVRRMAGNHPMERFTTSMLTYSKNTCAFNDYLDAAGVEFDHRPSTVGGMEPIVIGNDVWIGQDVLFSSKGIAVGDGAIVAAGSVVTKNVPPYAIVGGNPAKVIRYRFEAHIIERLLKLKWWQYGFADFKGVTADDSIEVFLEKVEKLVSTNQIQPFRPTTISVKDFLDIEKSSEE</sequence>
<dbReference type="InterPro" id="IPR011004">
    <property type="entry name" value="Trimer_LpxA-like_sf"/>
</dbReference>
<dbReference type="InterPro" id="IPR001451">
    <property type="entry name" value="Hexapep"/>
</dbReference>
<dbReference type="PANTHER" id="PTHR43300">
    <property type="entry name" value="ACETYLTRANSFERASE"/>
    <property type="match status" value="1"/>
</dbReference>
<dbReference type="Gene3D" id="2.160.10.10">
    <property type="entry name" value="Hexapeptide repeat proteins"/>
    <property type="match status" value="1"/>
</dbReference>
<dbReference type="GO" id="GO:0016746">
    <property type="term" value="F:acyltransferase activity"/>
    <property type="evidence" value="ECO:0007669"/>
    <property type="project" value="UniProtKB-KW"/>
</dbReference>
<dbReference type="AlphaFoldDB" id="A0A380HJX0"/>
<dbReference type="InterPro" id="IPR050179">
    <property type="entry name" value="Trans_hexapeptide_repeat"/>
</dbReference>
<evidence type="ECO:0000313" key="2">
    <source>
        <dbReference type="Proteomes" id="UP000254707"/>
    </source>
</evidence>
<dbReference type="RefSeq" id="WP_041080191.1">
    <property type="nucleotide sequence ID" value="NZ_CP054438.1"/>
</dbReference>
<dbReference type="Proteomes" id="UP000254707">
    <property type="component" value="Unassembled WGS sequence"/>
</dbReference>
<protein>
    <submittedName>
        <fullName evidence="1">Acetyltransferase</fullName>
        <ecNumber evidence="1">2.3.1.-</ecNumber>
    </submittedName>
</protein>
<dbReference type="CDD" id="cd03349">
    <property type="entry name" value="LbH_XAT"/>
    <property type="match status" value="1"/>
</dbReference>